<evidence type="ECO:0008006" key="3">
    <source>
        <dbReference type="Google" id="ProtNLM"/>
    </source>
</evidence>
<proteinExistence type="predicted"/>
<organism evidence="1 2">
    <name type="scientific">Cobetia crustatorum</name>
    <dbReference type="NCBI Taxonomy" id="553385"/>
    <lineage>
        <taxon>Bacteria</taxon>
        <taxon>Pseudomonadati</taxon>
        <taxon>Pseudomonadota</taxon>
        <taxon>Gammaproteobacteria</taxon>
        <taxon>Oceanospirillales</taxon>
        <taxon>Halomonadaceae</taxon>
        <taxon>Cobetia</taxon>
    </lineage>
</organism>
<gene>
    <name evidence="1" type="ORF">FQP86_16025</name>
</gene>
<dbReference type="OrthoDB" id="9914884at2"/>
<evidence type="ECO:0000313" key="2">
    <source>
        <dbReference type="Proteomes" id="UP000319941"/>
    </source>
</evidence>
<sequence length="118" mass="13112">MMNDARYLVDRPSRCTVWLAMLAGMAMMGMSSTVLSAGLAIEVDGESEMTGVIDSIEGNQVMLDDISFVLVPASRVLTRKGRELKSFHLQRGQEVRILFDPRSEPRAIRDITLLRRGG</sequence>
<dbReference type="Proteomes" id="UP000319941">
    <property type="component" value="Unassembled WGS sequence"/>
</dbReference>
<dbReference type="EMBL" id="VNFH01000013">
    <property type="protein sequence ID" value="TVU67644.1"/>
    <property type="molecule type" value="Genomic_DNA"/>
</dbReference>
<reference evidence="1 2" key="1">
    <citation type="submission" date="2019-07" db="EMBL/GenBank/DDBJ databases">
        <title>Diversity of Bacteria from Kongsfjorden, Arctic.</title>
        <authorList>
            <person name="Yu Y."/>
        </authorList>
    </citation>
    <scope>NUCLEOTIDE SEQUENCE [LARGE SCALE GENOMIC DNA]</scope>
    <source>
        <strain evidence="1 2">SM1923</strain>
    </source>
</reference>
<name>A0A558HEV9_9GAMM</name>
<keyword evidence="2" id="KW-1185">Reference proteome</keyword>
<evidence type="ECO:0000313" key="1">
    <source>
        <dbReference type="EMBL" id="TVU67644.1"/>
    </source>
</evidence>
<dbReference type="STRING" id="553385.GCA_000591415_01370"/>
<protein>
    <recommendedName>
        <fullName evidence="3">DUF5666 domain-containing protein</fullName>
    </recommendedName>
</protein>
<comment type="caution">
    <text evidence="1">The sequence shown here is derived from an EMBL/GenBank/DDBJ whole genome shotgun (WGS) entry which is preliminary data.</text>
</comment>
<accession>A0A558HEV9</accession>
<dbReference type="RefSeq" id="WP_024951577.1">
    <property type="nucleotide sequence ID" value="NZ_CAWOWR010000033.1"/>
</dbReference>
<dbReference type="AlphaFoldDB" id="A0A558HEV9"/>